<evidence type="ECO:0000256" key="1">
    <source>
        <dbReference type="SAM" id="MobiDB-lite"/>
    </source>
</evidence>
<dbReference type="EMBL" id="KI913979">
    <property type="protein sequence ID" value="ETV95717.1"/>
    <property type="molecule type" value="Genomic_DNA"/>
</dbReference>
<sequence>KSTEAQSTERPPLHPVRASARPRNADMNFMETPAKTSRTEDGDRGLATREFDGAQEDTANVTYDVCINVSNIDVDEDVPSTIWEAMRTPDANGWFEACMKEINNLQLMKCYKIVQKNPKTHPEVEMGLQAQSQTARRHSKRAS</sequence>
<dbReference type="VEuPathDB" id="FungiDB:H310_10789"/>
<organism evidence="2">
    <name type="scientific">Aphanomyces invadans</name>
    <dbReference type="NCBI Taxonomy" id="157072"/>
    <lineage>
        <taxon>Eukaryota</taxon>
        <taxon>Sar</taxon>
        <taxon>Stramenopiles</taxon>
        <taxon>Oomycota</taxon>
        <taxon>Saprolegniomycetes</taxon>
        <taxon>Saprolegniales</taxon>
        <taxon>Verrucalvaceae</taxon>
        <taxon>Aphanomyces</taxon>
    </lineage>
</organism>
<protein>
    <submittedName>
        <fullName evidence="2">Uncharacterized protein</fullName>
    </submittedName>
</protein>
<feature type="region of interest" description="Disordered" evidence="1">
    <location>
        <begin position="124"/>
        <end position="143"/>
    </location>
</feature>
<accession>A0A024TQT0</accession>
<dbReference type="AlphaFoldDB" id="A0A024TQT0"/>
<gene>
    <name evidence="2" type="ORF">H310_10789</name>
</gene>
<dbReference type="OrthoDB" id="10583148at2759"/>
<name>A0A024TQT0_9STRA</name>
<proteinExistence type="predicted"/>
<dbReference type="RefSeq" id="XP_008875468.1">
    <property type="nucleotide sequence ID" value="XM_008877246.1"/>
</dbReference>
<reference evidence="2" key="1">
    <citation type="submission" date="2013-12" db="EMBL/GenBank/DDBJ databases">
        <title>The Genome Sequence of Aphanomyces invadans NJM9701.</title>
        <authorList>
            <consortium name="The Broad Institute Genomics Platform"/>
            <person name="Russ C."/>
            <person name="Tyler B."/>
            <person name="van West P."/>
            <person name="Dieguez-Uribeondo J."/>
            <person name="Young S.K."/>
            <person name="Zeng Q."/>
            <person name="Gargeya S."/>
            <person name="Fitzgerald M."/>
            <person name="Abouelleil A."/>
            <person name="Alvarado L."/>
            <person name="Chapman S.B."/>
            <person name="Gainer-Dewar J."/>
            <person name="Goldberg J."/>
            <person name="Griggs A."/>
            <person name="Gujja S."/>
            <person name="Hansen M."/>
            <person name="Howarth C."/>
            <person name="Imamovic A."/>
            <person name="Ireland A."/>
            <person name="Larimer J."/>
            <person name="McCowan C."/>
            <person name="Murphy C."/>
            <person name="Pearson M."/>
            <person name="Poon T.W."/>
            <person name="Priest M."/>
            <person name="Roberts A."/>
            <person name="Saif S."/>
            <person name="Shea T."/>
            <person name="Sykes S."/>
            <person name="Wortman J."/>
            <person name="Nusbaum C."/>
            <person name="Birren B."/>
        </authorList>
    </citation>
    <scope>NUCLEOTIDE SEQUENCE [LARGE SCALE GENOMIC DNA]</scope>
    <source>
        <strain evidence="2">NJM9701</strain>
    </source>
</reference>
<feature type="non-terminal residue" evidence="2">
    <location>
        <position position="1"/>
    </location>
</feature>
<evidence type="ECO:0000313" key="2">
    <source>
        <dbReference type="EMBL" id="ETV95717.1"/>
    </source>
</evidence>
<dbReference type="GeneID" id="20087839"/>
<feature type="region of interest" description="Disordered" evidence="1">
    <location>
        <begin position="1"/>
        <end position="45"/>
    </location>
</feature>